<dbReference type="AlphaFoldDB" id="A0A366DFD7"/>
<proteinExistence type="predicted"/>
<sequence>MVVAPESIANDTSPLAVVHSRFKSIHDCTKKVVEDAQLTWTFRRYLPGDAPPWPGARLRPGCLVIDLVDKSAAYQETSFSGDLATGLVRQFVHVEPDGVTESIRTIADPAMPSEYSDPNFLGTVASAPWVIYRDGTHTGIQQSEFVYRPATDVRIVGGGNSMPGINEGLSAAIRLGGALVAAVVPGLPDLGSVADALLEPIYSNVLGAFSAQEVPGRRNRLGWSTYQEKWAESSDRAYTIQWLLSVRAAKWSTRQQISHEVVVADGAPYRIGQRGFGHFYVGDRVGTTVRGMPPGQVFVDQVTEVALTWDRDTAPTWKITIGQRDEKDPVVQAWERLQEILGILQDLGVL</sequence>
<evidence type="ECO:0000259" key="1">
    <source>
        <dbReference type="Pfam" id="PF14594"/>
    </source>
</evidence>
<feature type="domain" description="Gp28/Gp37-like" evidence="1">
    <location>
        <begin position="2"/>
        <end position="322"/>
    </location>
</feature>
<name>A0A366DFD7_9NOCA</name>
<gene>
    <name evidence="2" type="ORF">DFR74_110214</name>
</gene>
<dbReference type="Pfam" id="PF14594">
    <property type="entry name" value="Sipho_Gp37"/>
    <property type="match status" value="1"/>
</dbReference>
<organism evidence="2 3">
    <name type="scientific">Nocardia puris</name>
    <dbReference type="NCBI Taxonomy" id="208602"/>
    <lineage>
        <taxon>Bacteria</taxon>
        <taxon>Bacillati</taxon>
        <taxon>Actinomycetota</taxon>
        <taxon>Actinomycetes</taxon>
        <taxon>Mycobacteriales</taxon>
        <taxon>Nocardiaceae</taxon>
        <taxon>Nocardia</taxon>
    </lineage>
</organism>
<dbReference type="STRING" id="1210090.GCA_001613185_00958"/>
<dbReference type="Proteomes" id="UP000252586">
    <property type="component" value="Unassembled WGS sequence"/>
</dbReference>
<dbReference type="EMBL" id="QNRE01000010">
    <property type="protein sequence ID" value="RBO87958.1"/>
    <property type="molecule type" value="Genomic_DNA"/>
</dbReference>
<comment type="caution">
    <text evidence="2">The sequence shown here is derived from an EMBL/GenBank/DDBJ whole genome shotgun (WGS) entry which is preliminary data.</text>
</comment>
<accession>A0A366DFD7</accession>
<protein>
    <recommendedName>
        <fullName evidence="1">Gp28/Gp37-like domain-containing protein</fullName>
    </recommendedName>
</protein>
<keyword evidence="3" id="KW-1185">Reference proteome</keyword>
<reference evidence="2 3" key="1">
    <citation type="submission" date="2018-06" db="EMBL/GenBank/DDBJ databases">
        <title>Genomic Encyclopedia of Type Strains, Phase IV (KMG-IV): sequencing the most valuable type-strain genomes for metagenomic binning, comparative biology and taxonomic classification.</title>
        <authorList>
            <person name="Goeker M."/>
        </authorList>
    </citation>
    <scope>NUCLEOTIDE SEQUENCE [LARGE SCALE GENOMIC DNA]</scope>
    <source>
        <strain evidence="2 3">DSM 44599</strain>
    </source>
</reference>
<evidence type="ECO:0000313" key="3">
    <source>
        <dbReference type="Proteomes" id="UP000252586"/>
    </source>
</evidence>
<dbReference type="InterPro" id="IPR029432">
    <property type="entry name" value="Gp28/Gp37-like_dom"/>
</dbReference>
<evidence type="ECO:0000313" key="2">
    <source>
        <dbReference type="EMBL" id="RBO87958.1"/>
    </source>
</evidence>